<keyword evidence="2" id="KW-1185">Reference proteome</keyword>
<organism evidence="1 2">
    <name type="scientific">Dendrobium thyrsiflorum</name>
    <name type="common">Pinecone-like raceme dendrobium</name>
    <name type="synonym">Orchid</name>
    <dbReference type="NCBI Taxonomy" id="117978"/>
    <lineage>
        <taxon>Eukaryota</taxon>
        <taxon>Viridiplantae</taxon>
        <taxon>Streptophyta</taxon>
        <taxon>Embryophyta</taxon>
        <taxon>Tracheophyta</taxon>
        <taxon>Spermatophyta</taxon>
        <taxon>Magnoliopsida</taxon>
        <taxon>Liliopsida</taxon>
        <taxon>Asparagales</taxon>
        <taxon>Orchidaceae</taxon>
        <taxon>Epidendroideae</taxon>
        <taxon>Malaxideae</taxon>
        <taxon>Dendrobiinae</taxon>
        <taxon>Dendrobium</taxon>
    </lineage>
</organism>
<dbReference type="Proteomes" id="UP001552299">
    <property type="component" value="Unassembled WGS sequence"/>
</dbReference>
<reference evidence="1 2" key="1">
    <citation type="journal article" date="2024" name="Plant Biotechnol. J.">
        <title>Dendrobium thyrsiflorum genome and its molecular insights into genes involved in important horticultural traits.</title>
        <authorList>
            <person name="Chen B."/>
            <person name="Wang J.Y."/>
            <person name="Zheng P.J."/>
            <person name="Li K.L."/>
            <person name="Liang Y.M."/>
            <person name="Chen X.F."/>
            <person name="Zhang C."/>
            <person name="Zhao X."/>
            <person name="He X."/>
            <person name="Zhang G.Q."/>
            <person name="Liu Z.J."/>
            <person name="Xu Q."/>
        </authorList>
    </citation>
    <scope>NUCLEOTIDE SEQUENCE [LARGE SCALE GENOMIC DNA]</scope>
    <source>
        <strain evidence="1">GZMU011</strain>
    </source>
</reference>
<proteinExistence type="predicted"/>
<evidence type="ECO:0000313" key="1">
    <source>
        <dbReference type="EMBL" id="KAL0918108.1"/>
    </source>
</evidence>
<evidence type="ECO:0000313" key="2">
    <source>
        <dbReference type="Proteomes" id="UP001552299"/>
    </source>
</evidence>
<gene>
    <name evidence="1" type="ORF">M5K25_010099</name>
</gene>
<accession>A0ABD0UZE9</accession>
<dbReference type="EMBL" id="JANQDX010000009">
    <property type="protein sequence ID" value="KAL0918108.1"/>
    <property type="molecule type" value="Genomic_DNA"/>
</dbReference>
<name>A0ABD0UZE9_DENTH</name>
<dbReference type="AlphaFoldDB" id="A0ABD0UZE9"/>
<sequence length="82" mass="9624">MRCKRRLIQRDFELDLRDMGGSSTVREVNRKQAWLRFSTRTANTINLAIWSEVSTETVAFWPAFAVNSKEEQSFLPLDECLR</sequence>
<comment type="caution">
    <text evidence="1">The sequence shown here is derived from an EMBL/GenBank/DDBJ whole genome shotgun (WGS) entry which is preliminary data.</text>
</comment>
<protein>
    <submittedName>
        <fullName evidence="1">Uncharacterized protein</fullName>
    </submittedName>
</protein>